<dbReference type="InterPro" id="IPR011330">
    <property type="entry name" value="Glyco_hydro/deAcase_b/a-brl"/>
</dbReference>
<organism evidence="2 3">
    <name type="scientific">Paenibacillus sambharensis</name>
    <dbReference type="NCBI Taxonomy" id="1803190"/>
    <lineage>
        <taxon>Bacteria</taxon>
        <taxon>Bacillati</taxon>
        <taxon>Bacillota</taxon>
        <taxon>Bacilli</taxon>
        <taxon>Bacillales</taxon>
        <taxon>Paenibacillaceae</taxon>
        <taxon>Paenibacillus</taxon>
    </lineage>
</organism>
<dbReference type="GO" id="GO:0016810">
    <property type="term" value="F:hydrolase activity, acting on carbon-nitrogen (but not peptide) bonds"/>
    <property type="evidence" value="ECO:0007669"/>
    <property type="project" value="InterPro"/>
</dbReference>
<accession>A0A2W1LF93</accession>
<dbReference type="InterPro" id="IPR002509">
    <property type="entry name" value="NODB_dom"/>
</dbReference>
<gene>
    <name evidence="2" type="ORF">DNH61_22295</name>
</gene>
<dbReference type="GO" id="GO:0016020">
    <property type="term" value="C:membrane"/>
    <property type="evidence" value="ECO:0007669"/>
    <property type="project" value="TreeGrafter"/>
</dbReference>
<dbReference type="CDD" id="cd10950">
    <property type="entry name" value="CE4_BsYlxY_like"/>
    <property type="match status" value="1"/>
</dbReference>
<dbReference type="Pfam" id="PF01522">
    <property type="entry name" value="Polysacc_deac_1"/>
    <property type="match status" value="1"/>
</dbReference>
<dbReference type="PANTHER" id="PTHR10587:SF80">
    <property type="entry name" value="CHITOOLIGOSACCHARIDE DEACETYLASE"/>
    <property type="match status" value="1"/>
</dbReference>
<keyword evidence="3" id="KW-1185">Reference proteome</keyword>
<dbReference type="PANTHER" id="PTHR10587">
    <property type="entry name" value="GLYCOSYL TRANSFERASE-RELATED"/>
    <property type="match status" value="1"/>
</dbReference>
<evidence type="ECO:0000313" key="2">
    <source>
        <dbReference type="EMBL" id="PZD93715.1"/>
    </source>
</evidence>
<reference evidence="2 3" key="1">
    <citation type="submission" date="2018-06" db="EMBL/GenBank/DDBJ databases">
        <title>Paenibacillus imtechensis sp. nov.</title>
        <authorList>
            <person name="Pinnaka A.K."/>
            <person name="Singh H."/>
            <person name="Kaur M."/>
        </authorList>
    </citation>
    <scope>NUCLEOTIDE SEQUENCE [LARGE SCALE GENOMIC DNA]</scope>
    <source>
        <strain evidence="2 3">SMB1</strain>
    </source>
</reference>
<dbReference type="Gene3D" id="3.20.20.370">
    <property type="entry name" value="Glycoside hydrolase/deacetylase"/>
    <property type="match status" value="1"/>
</dbReference>
<name>A0A2W1LF93_9BACL</name>
<sequence length="320" mass="35440">MVVSFVTVIMLGTGGWELGRYIDSIKSGVDAVRADTVFAEADPLLQRIRQEAQERYQKPVNAKVDPVWKAIPGYSGLEVDIDASYSRTSSSPKGSPLQLVYREVQPEINLEDLGPYPVYRGNPNKPMAAIMINVAWGNEYLPDILNTLDEEKVKATFFLDGTWLSKNEELAKDIMNHGHEMSNHAYSHPDMSRISRAAQKQQITRTEELLRSKLSVKNRWFAPPSGAFNQTTIEVAAAEGLKTVLWTVDTVDWKKPAPEWMISKISRETGPGSLILMHPTASSRDALKGMIAAVREKGLALGTVTETLSPARFPEVEAGS</sequence>
<dbReference type="InterPro" id="IPR050248">
    <property type="entry name" value="Polysacc_deacetylase_ArnD"/>
</dbReference>
<protein>
    <recommendedName>
        <fullName evidence="1">NodB homology domain-containing protein</fullName>
    </recommendedName>
</protein>
<dbReference type="Proteomes" id="UP000249522">
    <property type="component" value="Unassembled WGS sequence"/>
</dbReference>
<dbReference type="EMBL" id="QKRB01000057">
    <property type="protein sequence ID" value="PZD93715.1"/>
    <property type="molecule type" value="Genomic_DNA"/>
</dbReference>
<dbReference type="PROSITE" id="PS51677">
    <property type="entry name" value="NODB"/>
    <property type="match status" value="1"/>
</dbReference>
<comment type="caution">
    <text evidence="2">The sequence shown here is derived from an EMBL/GenBank/DDBJ whole genome shotgun (WGS) entry which is preliminary data.</text>
</comment>
<dbReference type="SUPFAM" id="SSF88713">
    <property type="entry name" value="Glycoside hydrolase/deacetylase"/>
    <property type="match status" value="1"/>
</dbReference>
<dbReference type="AlphaFoldDB" id="A0A2W1LF93"/>
<dbReference type="OrthoDB" id="9812065at2"/>
<evidence type="ECO:0000259" key="1">
    <source>
        <dbReference type="PROSITE" id="PS51677"/>
    </source>
</evidence>
<evidence type="ECO:0000313" key="3">
    <source>
        <dbReference type="Proteomes" id="UP000249522"/>
    </source>
</evidence>
<proteinExistence type="predicted"/>
<dbReference type="GO" id="GO:0005975">
    <property type="term" value="P:carbohydrate metabolic process"/>
    <property type="evidence" value="ECO:0007669"/>
    <property type="project" value="InterPro"/>
</dbReference>
<feature type="domain" description="NodB homology" evidence="1">
    <location>
        <begin position="126"/>
        <end position="302"/>
    </location>
</feature>